<name>A0A4Y2BN11_ARAVE</name>
<gene>
    <name evidence="1" type="ORF">AVEN_4515_1</name>
</gene>
<evidence type="ECO:0000313" key="1">
    <source>
        <dbReference type="EMBL" id="GBL92805.1"/>
    </source>
</evidence>
<accession>A0A4Y2BN11</accession>
<reference evidence="1 2" key="1">
    <citation type="journal article" date="2019" name="Sci. Rep.">
        <title>Orb-weaving spider Araneus ventricosus genome elucidates the spidroin gene catalogue.</title>
        <authorList>
            <person name="Kono N."/>
            <person name="Nakamura H."/>
            <person name="Ohtoshi R."/>
            <person name="Moran D.A.P."/>
            <person name="Shinohara A."/>
            <person name="Yoshida Y."/>
            <person name="Fujiwara M."/>
            <person name="Mori M."/>
            <person name="Tomita M."/>
            <person name="Arakawa K."/>
        </authorList>
    </citation>
    <scope>NUCLEOTIDE SEQUENCE [LARGE SCALE GENOMIC DNA]</scope>
</reference>
<dbReference type="AlphaFoldDB" id="A0A4Y2BN11"/>
<proteinExistence type="predicted"/>
<dbReference type="Proteomes" id="UP000499080">
    <property type="component" value="Unassembled WGS sequence"/>
</dbReference>
<protein>
    <submittedName>
        <fullName evidence="1">Uncharacterized protein</fullName>
    </submittedName>
</protein>
<evidence type="ECO:0000313" key="2">
    <source>
        <dbReference type="Proteomes" id="UP000499080"/>
    </source>
</evidence>
<organism evidence="1 2">
    <name type="scientific">Araneus ventricosus</name>
    <name type="common">Orbweaver spider</name>
    <name type="synonym">Epeira ventricosa</name>
    <dbReference type="NCBI Taxonomy" id="182803"/>
    <lineage>
        <taxon>Eukaryota</taxon>
        <taxon>Metazoa</taxon>
        <taxon>Ecdysozoa</taxon>
        <taxon>Arthropoda</taxon>
        <taxon>Chelicerata</taxon>
        <taxon>Arachnida</taxon>
        <taxon>Araneae</taxon>
        <taxon>Araneomorphae</taxon>
        <taxon>Entelegynae</taxon>
        <taxon>Araneoidea</taxon>
        <taxon>Araneidae</taxon>
        <taxon>Araneus</taxon>
    </lineage>
</organism>
<dbReference type="EMBL" id="BGPR01000089">
    <property type="protein sequence ID" value="GBL92805.1"/>
    <property type="molecule type" value="Genomic_DNA"/>
</dbReference>
<keyword evidence="2" id="KW-1185">Reference proteome</keyword>
<comment type="caution">
    <text evidence="1">The sequence shown here is derived from an EMBL/GenBank/DDBJ whole genome shotgun (WGS) entry which is preliminary data.</text>
</comment>
<dbReference type="OrthoDB" id="10545704at2759"/>
<sequence>MAGLPSYENESRSTYLSSYPAELGLQSCLSVHNPRSSWCGRNVDSTLCKLESAVPVVPPTSGGYFQQVLLASAASADGRLCFPLASLLGKKDVKALPWWNARKLRQVVSLSLYLFFISSRSTPYGIKINLKEMSAIFVEICSSLDILLSYVSKLIGLRRAACKL</sequence>